<dbReference type="OrthoDB" id="8772678at2"/>
<dbReference type="RefSeq" id="WP_105184969.1">
    <property type="nucleotide sequence ID" value="NZ_BAAAGO010000041.1"/>
</dbReference>
<keyword evidence="2" id="KW-0418">Kinase</keyword>
<comment type="similarity">
    <text evidence="1">Belongs to the ROK (NagC/XylR) family.</text>
</comment>
<proteinExistence type="inferred from homology"/>
<evidence type="ECO:0000256" key="1">
    <source>
        <dbReference type="ARBA" id="ARBA00006479"/>
    </source>
</evidence>
<dbReference type="Proteomes" id="UP000238164">
    <property type="component" value="Chromosome 1"/>
</dbReference>
<evidence type="ECO:0000313" key="3">
    <source>
        <dbReference type="Proteomes" id="UP000238164"/>
    </source>
</evidence>
<dbReference type="KEGG" id="mgg:MPLG2_0790"/>
<sequence>MTAPQCSGPSLGIDIGGTKTQAVLLDASSRVIANRVRRTDRGPDGVVGGALALARECLQLGRTQVTELMGVGVGIPGQVDHCSGVVLHAVNLGIERLELGALLSAELGVAVRVDNDVKATALGAADYLRTPTADLSYINLGTGIASATLVGGRLVRGEGNLAGEIGHLPVDPSAGRCVCGQIGCLEVLAGGRRIAERLAAAGLTLPGLVEATHAGDQAAIDESLRIGGAIATAVQLVVLAHGSARVALGGGVVRTAPGLVDLARRQLTERAAGSDFLASLDLPARITLLPGNHPLAAIGAALVGRGAQCHDPSIVCASDPAALGRSDR</sequence>
<keyword evidence="2" id="KW-0808">Transferase</keyword>
<dbReference type="AlphaFoldDB" id="A0A2N9JEM0"/>
<dbReference type="SUPFAM" id="SSF53067">
    <property type="entry name" value="Actin-like ATPase domain"/>
    <property type="match status" value="1"/>
</dbReference>
<dbReference type="InterPro" id="IPR043129">
    <property type="entry name" value="ATPase_NBD"/>
</dbReference>
<organism evidence="2 3">
    <name type="scientific">Micropruina glycogenica</name>
    <dbReference type="NCBI Taxonomy" id="75385"/>
    <lineage>
        <taxon>Bacteria</taxon>
        <taxon>Bacillati</taxon>
        <taxon>Actinomycetota</taxon>
        <taxon>Actinomycetes</taxon>
        <taxon>Propionibacteriales</taxon>
        <taxon>Nocardioidaceae</taxon>
        <taxon>Micropruina</taxon>
    </lineage>
</organism>
<dbReference type="GO" id="GO:0016301">
    <property type="term" value="F:kinase activity"/>
    <property type="evidence" value="ECO:0007669"/>
    <property type="project" value="UniProtKB-KW"/>
</dbReference>
<dbReference type="Pfam" id="PF00480">
    <property type="entry name" value="ROK"/>
    <property type="match status" value="1"/>
</dbReference>
<name>A0A2N9JEM0_9ACTN</name>
<gene>
    <name evidence="2" type="ORF">MPLG2_0790</name>
</gene>
<evidence type="ECO:0000313" key="2">
    <source>
        <dbReference type="EMBL" id="SPD85826.1"/>
    </source>
</evidence>
<dbReference type="Gene3D" id="3.30.420.40">
    <property type="match status" value="2"/>
</dbReference>
<reference evidence="2 3" key="1">
    <citation type="submission" date="2018-02" db="EMBL/GenBank/DDBJ databases">
        <authorList>
            <person name="Cohen D.B."/>
            <person name="Kent A.D."/>
        </authorList>
    </citation>
    <scope>NUCLEOTIDE SEQUENCE [LARGE SCALE GENOMIC DNA]</scope>
    <source>
        <strain evidence="2">1</strain>
    </source>
</reference>
<accession>A0A2N9JEM0</accession>
<keyword evidence="3" id="KW-1185">Reference proteome</keyword>
<dbReference type="EMBL" id="LT985188">
    <property type="protein sequence ID" value="SPD85826.1"/>
    <property type="molecule type" value="Genomic_DNA"/>
</dbReference>
<protein>
    <submittedName>
        <fullName evidence="2">Sugar kinase</fullName>
    </submittedName>
</protein>
<dbReference type="InterPro" id="IPR000600">
    <property type="entry name" value="ROK"/>
</dbReference>
<dbReference type="PANTHER" id="PTHR18964">
    <property type="entry name" value="ROK (REPRESSOR, ORF, KINASE) FAMILY"/>
    <property type="match status" value="1"/>
</dbReference>
<dbReference type="PANTHER" id="PTHR18964:SF149">
    <property type="entry name" value="BIFUNCTIONAL UDP-N-ACETYLGLUCOSAMINE 2-EPIMERASE_N-ACETYLMANNOSAMINE KINASE"/>
    <property type="match status" value="1"/>
</dbReference>